<keyword evidence="1 2" id="KW-0378">Hydrolase</keyword>
<dbReference type="InterPro" id="IPR012341">
    <property type="entry name" value="6hp_glycosidase-like_sf"/>
</dbReference>
<dbReference type="EMBL" id="QPJD01000004">
    <property type="protein sequence ID" value="RCW49574.1"/>
    <property type="molecule type" value="Genomic_DNA"/>
</dbReference>
<comment type="caution">
    <text evidence="2">The sequence shown here is derived from an EMBL/GenBank/DDBJ whole genome shotgun (WGS) entry which is preliminary data.</text>
</comment>
<evidence type="ECO:0000256" key="1">
    <source>
        <dbReference type="ARBA" id="ARBA00022801"/>
    </source>
</evidence>
<dbReference type="OrthoDB" id="6381507at2"/>
<dbReference type="RefSeq" id="WP_114379476.1">
    <property type="nucleotide sequence ID" value="NZ_QPJD01000004.1"/>
</dbReference>
<organism evidence="2 3">
    <name type="scientific">Paenibacillus prosopidis</name>
    <dbReference type="NCBI Taxonomy" id="630520"/>
    <lineage>
        <taxon>Bacteria</taxon>
        <taxon>Bacillati</taxon>
        <taxon>Bacillota</taxon>
        <taxon>Bacilli</taxon>
        <taxon>Bacillales</taxon>
        <taxon>Paenibacillaceae</taxon>
        <taxon>Paenibacillus</taxon>
    </lineage>
</organism>
<accession>A0A368W5N1</accession>
<dbReference type="PANTHER" id="PTHR33886">
    <property type="entry name" value="UNSATURATED RHAMNOGALACTURONAN HYDROLASE (EUROFUNG)"/>
    <property type="match status" value="1"/>
</dbReference>
<sequence>MGTDNKYNPLKWADQFMERYEQAEAYKFMTKRWHYENGCFLRSLEECYRQTGEQRYFEFIRGMMDLFVQADGSIRTYSLEDYNLDQINQGKLLFLLLEVTGESKYRKAIELLVKQLKGHPRTKEGGFWHKKGYSHQMWLDGLYMVAPFLVQYGKLTGERAWLDMAADQLILVEKKTHNPETGLLHHGWDSSGEQLWADKRTGRSPHVWSRAMGWYAMALTDSLEHFPVDHPSRGLLAFVLERMAGAIARVQDAQTGIWPQVLDQSGRDGNYLESSGTAMFAYALAKGKHLGYLEGQAGDIARRGYDGLLQHHVREDNEGKLHLIQCNAVAGLGGSPYRDGSFAYYVGEPIVQDDPKAVSPFILAGLEFRGSHAAKELIQ</sequence>
<evidence type="ECO:0000313" key="3">
    <source>
        <dbReference type="Proteomes" id="UP000252415"/>
    </source>
</evidence>
<dbReference type="GO" id="GO:0016787">
    <property type="term" value="F:hydrolase activity"/>
    <property type="evidence" value="ECO:0007669"/>
    <property type="project" value="UniProtKB-KW"/>
</dbReference>
<dbReference type="SUPFAM" id="SSF48208">
    <property type="entry name" value="Six-hairpin glycosidases"/>
    <property type="match status" value="1"/>
</dbReference>
<protein>
    <submittedName>
        <fullName evidence="2">Unsaturated rhamnogalacturonyl hydrolase</fullName>
    </submittedName>
</protein>
<keyword evidence="3" id="KW-1185">Reference proteome</keyword>
<evidence type="ECO:0000313" key="2">
    <source>
        <dbReference type="EMBL" id="RCW49574.1"/>
    </source>
</evidence>
<dbReference type="InterPro" id="IPR010905">
    <property type="entry name" value="Glyco_hydro_88"/>
</dbReference>
<dbReference type="InterPro" id="IPR052043">
    <property type="entry name" value="PolySaccharide_Degr_Enz"/>
</dbReference>
<dbReference type="Gene3D" id="1.50.10.10">
    <property type="match status" value="1"/>
</dbReference>
<name>A0A368W5N1_9BACL</name>
<gene>
    <name evidence="2" type="ORF">DFP97_104232</name>
</gene>
<dbReference type="Proteomes" id="UP000252415">
    <property type="component" value="Unassembled WGS sequence"/>
</dbReference>
<dbReference type="Pfam" id="PF07470">
    <property type="entry name" value="Glyco_hydro_88"/>
    <property type="match status" value="1"/>
</dbReference>
<dbReference type="PANTHER" id="PTHR33886:SF8">
    <property type="entry name" value="UNSATURATED RHAMNOGALACTURONAN HYDROLASE (EUROFUNG)"/>
    <property type="match status" value="1"/>
</dbReference>
<dbReference type="GO" id="GO:0005975">
    <property type="term" value="P:carbohydrate metabolic process"/>
    <property type="evidence" value="ECO:0007669"/>
    <property type="project" value="InterPro"/>
</dbReference>
<proteinExistence type="predicted"/>
<reference evidence="2 3" key="1">
    <citation type="submission" date="2018-07" db="EMBL/GenBank/DDBJ databases">
        <title>Genomic Encyclopedia of Type Strains, Phase III (KMG-III): the genomes of soil and plant-associated and newly described type strains.</title>
        <authorList>
            <person name="Whitman W."/>
        </authorList>
    </citation>
    <scope>NUCLEOTIDE SEQUENCE [LARGE SCALE GENOMIC DNA]</scope>
    <source>
        <strain evidence="2 3">CECT 7506</strain>
    </source>
</reference>
<dbReference type="InterPro" id="IPR008928">
    <property type="entry name" value="6-hairpin_glycosidase_sf"/>
</dbReference>
<dbReference type="AlphaFoldDB" id="A0A368W5N1"/>